<evidence type="ECO:0000256" key="1">
    <source>
        <dbReference type="ARBA" id="ARBA00022723"/>
    </source>
</evidence>
<protein>
    <recommendedName>
        <fullName evidence="3">Tyrosinase copper-binding domain-containing protein</fullName>
    </recommendedName>
</protein>
<reference evidence="4 5" key="1">
    <citation type="submission" date="2023-07" db="EMBL/GenBank/DDBJ databases">
        <title>Sorghum-associated microbial communities from plants grown in Nebraska, USA.</title>
        <authorList>
            <person name="Schachtman D."/>
        </authorList>
    </citation>
    <scope>NUCLEOTIDE SEQUENCE [LARGE SCALE GENOMIC DNA]</scope>
    <source>
        <strain evidence="4 5">DS2154</strain>
    </source>
</reference>
<dbReference type="Gene3D" id="1.10.1280.10">
    <property type="entry name" value="Di-copper center containing domain from catechol oxidase"/>
    <property type="match status" value="1"/>
</dbReference>
<feature type="domain" description="Tyrosinase copper-binding" evidence="3">
    <location>
        <begin position="289"/>
        <end position="300"/>
    </location>
</feature>
<dbReference type="PROSITE" id="PS00498">
    <property type="entry name" value="TYROSINASE_2"/>
    <property type="match status" value="1"/>
</dbReference>
<evidence type="ECO:0000256" key="2">
    <source>
        <dbReference type="ARBA" id="ARBA00023008"/>
    </source>
</evidence>
<keyword evidence="1" id="KW-0479">Metal-binding</keyword>
<dbReference type="RefSeq" id="WP_310030412.1">
    <property type="nucleotide sequence ID" value="NZ_JAVDRL010000004.1"/>
</dbReference>
<dbReference type="EMBL" id="JAVDRL010000004">
    <property type="protein sequence ID" value="MDR6530737.1"/>
    <property type="molecule type" value="Genomic_DNA"/>
</dbReference>
<dbReference type="Proteomes" id="UP001262754">
    <property type="component" value="Unassembled WGS sequence"/>
</dbReference>
<dbReference type="PANTHER" id="PTHR11474">
    <property type="entry name" value="TYROSINASE FAMILY MEMBER"/>
    <property type="match status" value="1"/>
</dbReference>
<dbReference type="InterPro" id="IPR050316">
    <property type="entry name" value="Tyrosinase/Hemocyanin"/>
</dbReference>
<gene>
    <name evidence="4" type="ORF">J2800_001476</name>
</gene>
<dbReference type="InterPro" id="IPR002227">
    <property type="entry name" value="Tyrosinase_Cu-bd"/>
</dbReference>
<accession>A0ABU1MXI3</accession>
<comment type="caution">
    <text evidence="4">The sequence shown here is derived from an EMBL/GenBank/DDBJ whole genome shotgun (WGS) entry which is preliminary data.</text>
</comment>
<organism evidence="4 5">
    <name type="scientific">Caulobacter rhizosphaerae</name>
    <dbReference type="NCBI Taxonomy" id="2010972"/>
    <lineage>
        <taxon>Bacteria</taxon>
        <taxon>Pseudomonadati</taxon>
        <taxon>Pseudomonadota</taxon>
        <taxon>Alphaproteobacteria</taxon>
        <taxon>Caulobacterales</taxon>
        <taxon>Caulobacteraceae</taxon>
        <taxon>Caulobacter</taxon>
    </lineage>
</organism>
<dbReference type="PANTHER" id="PTHR11474:SF76">
    <property type="entry name" value="SHKT DOMAIN-CONTAINING PROTEIN"/>
    <property type="match status" value="1"/>
</dbReference>
<dbReference type="InterPro" id="IPR008922">
    <property type="entry name" value="Di-copper_centre_dom_sf"/>
</dbReference>
<dbReference type="PRINTS" id="PR00092">
    <property type="entry name" value="TYROSINASE"/>
</dbReference>
<sequence length="486" mass="52814">MPQAEQLVANPTYMADIRYFFDTIDIQHMAAKNIDLGSYAGVKKNALAIYAHTTQPGGDMPPEPDRKWSAERSQTFRNWIVAGYPMGTAVAPTIAALAAAAPAERIRKNIASLSPAEIEQLKTAFTGLMARDASDPTSYAALAGVHGRPQTWCLHHEDRFNPWHRVYLKAFEDALRSVPGCQDVTVPYWDISTPVPDLLKQPPFDSYVVAADLGPPYGAGYRTTRNDQAGIDAGLARYSVLQHISSALVQTLWGVSGVSGMQDDFIAAHDGGHMSIGPTMADQNVASFDPIFWFFHCNLDRLWLRWQVNDSATTLTGFTSTLEGNTGWLSAPFNALPPFDTTADQTIAFGIGYEEPAMAAEATLVNKLGSIAAARAFVIPPAAKVSVMVKNIDRLNIPGSFEVNLLADGEVVATRAFFQPNAPRDCENCRKLALVNVNFQLDADRITGRKLTVEVAVPGHEEIGARFPLSALGNPTINARLLLEDA</sequence>
<evidence type="ECO:0000313" key="4">
    <source>
        <dbReference type="EMBL" id="MDR6530737.1"/>
    </source>
</evidence>
<keyword evidence="2" id="KW-0186">Copper</keyword>
<name>A0ABU1MXI3_9CAUL</name>
<dbReference type="Pfam" id="PF00264">
    <property type="entry name" value="Tyrosinase"/>
    <property type="match status" value="2"/>
</dbReference>
<evidence type="ECO:0000313" key="5">
    <source>
        <dbReference type="Proteomes" id="UP001262754"/>
    </source>
</evidence>
<keyword evidence="5" id="KW-1185">Reference proteome</keyword>
<evidence type="ECO:0000259" key="3">
    <source>
        <dbReference type="PROSITE" id="PS00498"/>
    </source>
</evidence>
<dbReference type="SUPFAM" id="SSF48056">
    <property type="entry name" value="Di-copper centre-containing domain"/>
    <property type="match status" value="1"/>
</dbReference>
<proteinExistence type="predicted"/>